<evidence type="ECO:0000259" key="2">
    <source>
        <dbReference type="PROSITE" id="PS51898"/>
    </source>
</evidence>
<dbReference type="EMBL" id="CDGJ01000020">
    <property type="protein sequence ID" value="CEJ06314.1"/>
    <property type="molecule type" value="Genomic_DNA"/>
</dbReference>
<protein>
    <submittedName>
        <fullName evidence="3">Phage integrase family</fullName>
    </submittedName>
</protein>
<gene>
    <name evidence="4" type="ORF">DEACI_0762</name>
    <name evidence="3" type="ORF">DEACI_1237</name>
</gene>
<proteinExistence type="predicted"/>
<dbReference type="GO" id="GO:0006310">
    <property type="term" value="P:DNA recombination"/>
    <property type="evidence" value="ECO:0007669"/>
    <property type="project" value="UniProtKB-KW"/>
</dbReference>
<evidence type="ECO:0000256" key="1">
    <source>
        <dbReference type="ARBA" id="ARBA00023172"/>
    </source>
</evidence>
<evidence type="ECO:0000313" key="5">
    <source>
        <dbReference type="Proteomes" id="UP001071230"/>
    </source>
</evidence>
<dbReference type="EMBL" id="LR746496">
    <property type="protein sequence ID" value="CAA7600584.1"/>
    <property type="molecule type" value="Genomic_DNA"/>
</dbReference>
<reference evidence="3" key="2">
    <citation type="submission" date="2020-01" db="EMBL/GenBank/DDBJ databases">
        <authorList>
            <person name="Hornung B."/>
        </authorList>
    </citation>
    <scope>NUCLEOTIDE SEQUENCE</scope>
    <source>
        <strain evidence="3">PacBioINE</strain>
    </source>
</reference>
<dbReference type="InterPro" id="IPR011010">
    <property type="entry name" value="DNA_brk_join_enz"/>
</dbReference>
<dbReference type="GO" id="GO:0015074">
    <property type="term" value="P:DNA integration"/>
    <property type="evidence" value="ECO:0007669"/>
    <property type="project" value="InterPro"/>
</dbReference>
<organism evidence="3">
    <name type="scientific">Acididesulfobacillus acetoxydans</name>
    <dbReference type="NCBI Taxonomy" id="1561005"/>
    <lineage>
        <taxon>Bacteria</taxon>
        <taxon>Bacillati</taxon>
        <taxon>Bacillota</taxon>
        <taxon>Clostridia</taxon>
        <taxon>Eubacteriales</taxon>
        <taxon>Peptococcaceae</taxon>
        <taxon>Acididesulfobacillus</taxon>
    </lineage>
</organism>
<dbReference type="SUPFAM" id="SSF56349">
    <property type="entry name" value="DNA breaking-rejoining enzymes"/>
    <property type="match status" value="1"/>
</dbReference>
<keyword evidence="1" id="KW-0233">DNA recombination</keyword>
<accession>A0A8S0WMI3</accession>
<dbReference type="AlphaFoldDB" id="A0A8S0WMI3"/>
<dbReference type="PANTHER" id="PTHR30349">
    <property type="entry name" value="PHAGE INTEGRASE-RELATED"/>
    <property type="match status" value="1"/>
</dbReference>
<dbReference type="PROSITE" id="PS51898">
    <property type="entry name" value="TYR_RECOMBINASE"/>
    <property type="match status" value="1"/>
</dbReference>
<sequence>MIYLSRKGYHVFVTRDISHRQTGFQPYIYTEDEITRYFHAVDTYESSRNRKDAIQFPILFRLLYCCGTRINETLGIRKQDVDLEDGIIRLFETKNNYERHIVLSGELGDLMQKYAEKCFYLLDDEQYIFTTSNGARLSGRVVYECHRLFLQKAGIPYLGGGRGPRLHDWRHTFSVHSFKQMVDSGLDMYVALPILSTYLGHKTIYATEQYVRLTMSLYPYIEKRFKDKMDKVFSEVVSHENN</sequence>
<feature type="domain" description="Tyr recombinase" evidence="2">
    <location>
        <begin position="24"/>
        <end position="234"/>
    </location>
</feature>
<name>A0A8S0WMI3_9FIRM</name>
<dbReference type="InterPro" id="IPR050090">
    <property type="entry name" value="Tyrosine_recombinase_XerCD"/>
</dbReference>
<keyword evidence="5" id="KW-1185">Reference proteome</keyword>
<dbReference type="KEGG" id="aacx:DEACI_1237"/>
<dbReference type="Gene3D" id="1.10.443.10">
    <property type="entry name" value="Intergrase catalytic core"/>
    <property type="match status" value="1"/>
</dbReference>
<dbReference type="GO" id="GO:0003677">
    <property type="term" value="F:DNA binding"/>
    <property type="evidence" value="ECO:0007669"/>
    <property type="project" value="InterPro"/>
</dbReference>
<dbReference type="InterPro" id="IPR013762">
    <property type="entry name" value="Integrase-like_cat_sf"/>
</dbReference>
<reference evidence="4" key="1">
    <citation type="submission" date="2014-11" db="EMBL/GenBank/DDBJ databases">
        <authorList>
            <person name="Hornung B.V."/>
        </authorList>
    </citation>
    <scope>NUCLEOTIDE SEQUENCE</scope>
    <source>
        <strain evidence="4">INE</strain>
    </source>
</reference>
<dbReference type="PANTHER" id="PTHR30349:SF64">
    <property type="entry name" value="PROPHAGE INTEGRASE INTD-RELATED"/>
    <property type="match status" value="1"/>
</dbReference>
<dbReference type="Proteomes" id="UP000836597">
    <property type="component" value="Chromosome"/>
</dbReference>
<dbReference type="Proteomes" id="UP001071230">
    <property type="component" value="Unassembled WGS sequence"/>
</dbReference>
<evidence type="ECO:0000313" key="3">
    <source>
        <dbReference type="EMBL" id="CAA7600584.1"/>
    </source>
</evidence>
<dbReference type="Pfam" id="PF00589">
    <property type="entry name" value="Phage_integrase"/>
    <property type="match status" value="1"/>
</dbReference>
<evidence type="ECO:0000313" key="4">
    <source>
        <dbReference type="EMBL" id="CEJ06314.1"/>
    </source>
</evidence>
<dbReference type="InterPro" id="IPR002104">
    <property type="entry name" value="Integrase_catalytic"/>
</dbReference>